<reference evidence="2" key="1">
    <citation type="submission" date="2022-10" db="EMBL/GenBank/DDBJ databases">
        <title>Culturing micro-colonial fungi from biological soil crusts in the Mojave desert and describing Neophaeococcomyces mojavensis, and introducing the new genera and species Taxawa tesnikishii.</title>
        <authorList>
            <person name="Kurbessoian T."/>
            <person name="Stajich J.E."/>
        </authorList>
    </citation>
    <scope>NUCLEOTIDE SEQUENCE</scope>
    <source>
        <strain evidence="2">TK_41</strain>
    </source>
</reference>
<evidence type="ECO:0000313" key="2">
    <source>
        <dbReference type="EMBL" id="KAJ9609345.1"/>
    </source>
</evidence>
<dbReference type="EMBL" id="JAPDRK010000008">
    <property type="protein sequence ID" value="KAJ9609345.1"/>
    <property type="molecule type" value="Genomic_DNA"/>
</dbReference>
<proteinExistence type="predicted"/>
<dbReference type="PANTHER" id="PTHR23024">
    <property type="entry name" value="ARYLACETAMIDE DEACETYLASE"/>
    <property type="match status" value="1"/>
</dbReference>
<dbReference type="InterPro" id="IPR029058">
    <property type="entry name" value="AB_hydrolase_fold"/>
</dbReference>
<name>A0AA39CII7_9EURO</name>
<protein>
    <recommendedName>
        <fullName evidence="1">Alpha/beta hydrolase fold-3 domain-containing protein</fullName>
    </recommendedName>
</protein>
<evidence type="ECO:0000313" key="3">
    <source>
        <dbReference type="Proteomes" id="UP001172673"/>
    </source>
</evidence>
<feature type="domain" description="Alpha/beta hydrolase fold-3" evidence="1">
    <location>
        <begin position="87"/>
        <end position="303"/>
    </location>
</feature>
<dbReference type="Proteomes" id="UP001172673">
    <property type="component" value="Unassembled WGS sequence"/>
</dbReference>
<dbReference type="InterPro" id="IPR013094">
    <property type="entry name" value="AB_hydrolase_3"/>
</dbReference>
<dbReference type="GO" id="GO:0016787">
    <property type="term" value="F:hydrolase activity"/>
    <property type="evidence" value="ECO:0007669"/>
    <property type="project" value="InterPro"/>
</dbReference>
<accession>A0AA39CII7</accession>
<dbReference type="Gene3D" id="3.40.50.1820">
    <property type="entry name" value="alpha/beta hydrolase"/>
    <property type="match status" value="1"/>
</dbReference>
<evidence type="ECO:0000259" key="1">
    <source>
        <dbReference type="Pfam" id="PF07859"/>
    </source>
</evidence>
<comment type="caution">
    <text evidence="2">The sequence shown here is derived from an EMBL/GenBank/DDBJ whole genome shotgun (WGS) entry which is preliminary data.</text>
</comment>
<sequence length="333" mass="37357">MSTAYEEYSSKYRTPETPATVKDARRILEERGQYNQSLLSKPPFDVLDKAVNVTNTTVQLPEMPGHDFLLRVYKPKDYSGSSLPIMCYFHGDFWCTGNANSKDFGCRAIIARGTAIIIASFEYRLVPEVTWQECFNDAEYAMKWVAAKACTLGGDPTKGFPVGGATAGAHLAAICAIRARNRHPNIKLTGQCLIVPTTLAWPNDKIPSEWKERLKSHTEMADAPVLNEKLYEAYVQLLKIPDDEKRNGENFPAWASLEGLPPAYLPMDECDPTRDQGFLYANLLRKAGVLTRVDYYEGLPNMFVHYAELSTTLTAGYNLSAAVKWLLQHEDKK</sequence>
<dbReference type="AlphaFoldDB" id="A0AA39CII7"/>
<dbReference type="InterPro" id="IPR050466">
    <property type="entry name" value="Carboxylest/Gibb_receptor"/>
</dbReference>
<dbReference type="Pfam" id="PF07859">
    <property type="entry name" value="Abhydrolase_3"/>
    <property type="match status" value="1"/>
</dbReference>
<dbReference type="PANTHER" id="PTHR23024:SF24">
    <property type="entry name" value="ALPHA_BETA HYDROLASE FOLD-3 DOMAIN-CONTAINING PROTEIN"/>
    <property type="match status" value="1"/>
</dbReference>
<dbReference type="SUPFAM" id="SSF53474">
    <property type="entry name" value="alpha/beta-Hydrolases"/>
    <property type="match status" value="1"/>
</dbReference>
<organism evidence="2 3">
    <name type="scientific">Cladophialophora chaetospira</name>
    <dbReference type="NCBI Taxonomy" id="386627"/>
    <lineage>
        <taxon>Eukaryota</taxon>
        <taxon>Fungi</taxon>
        <taxon>Dikarya</taxon>
        <taxon>Ascomycota</taxon>
        <taxon>Pezizomycotina</taxon>
        <taxon>Eurotiomycetes</taxon>
        <taxon>Chaetothyriomycetidae</taxon>
        <taxon>Chaetothyriales</taxon>
        <taxon>Herpotrichiellaceae</taxon>
        <taxon>Cladophialophora</taxon>
    </lineage>
</organism>
<gene>
    <name evidence="2" type="ORF">H2200_005672</name>
</gene>
<keyword evidence="3" id="KW-1185">Reference proteome</keyword>